<dbReference type="Pfam" id="PF14009">
    <property type="entry name" value="PADRE"/>
    <property type="match status" value="1"/>
</dbReference>
<proteinExistence type="predicted"/>
<evidence type="ECO:0000313" key="2">
    <source>
        <dbReference type="Proteomes" id="UP001412067"/>
    </source>
</evidence>
<dbReference type="InterPro" id="IPR025322">
    <property type="entry name" value="PADRE_dom"/>
</dbReference>
<keyword evidence="2" id="KW-1185">Reference proteome</keyword>
<protein>
    <submittedName>
        <fullName evidence="1">Uncharacterized protein</fullName>
    </submittedName>
</protein>
<accession>A0ABR2LHI1</accession>
<name>A0ABR2LHI1_9ASPA</name>
<reference evidence="1 2" key="1">
    <citation type="journal article" date="2022" name="Nat. Plants">
        <title>Genomes of leafy and leafless Platanthera orchids illuminate the evolution of mycoheterotrophy.</title>
        <authorList>
            <person name="Li M.H."/>
            <person name="Liu K.W."/>
            <person name="Li Z."/>
            <person name="Lu H.C."/>
            <person name="Ye Q.L."/>
            <person name="Zhang D."/>
            <person name="Wang J.Y."/>
            <person name="Li Y.F."/>
            <person name="Zhong Z.M."/>
            <person name="Liu X."/>
            <person name="Yu X."/>
            <person name="Liu D.K."/>
            <person name="Tu X.D."/>
            <person name="Liu B."/>
            <person name="Hao Y."/>
            <person name="Liao X.Y."/>
            <person name="Jiang Y.T."/>
            <person name="Sun W.H."/>
            <person name="Chen J."/>
            <person name="Chen Y.Q."/>
            <person name="Ai Y."/>
            <person name="Zhai J.W."/>
            <person name="Wu S.S."/>
            <person name="Zhou Z."/>
            <person name="Hsiao Y.Y."/>
            <person name="Wu W.L."/>
            <person name="Chen Y.Y."/>
            <person name="Lin Y.F."/>
            <person name="Hsu J.L."/>
            <person name="Li C.Y."/>
            <person name="Wang Z.W."/>
            <person name="Zhao X."/>
            <person name="Zhong W.Y."/>
            <person name="Ma X.K."/>
            <person name="Ma L."/>
            <person name="Huang J."/>
            <person name="Chen G.Z."/>
            <person name="Huang M.Z."/>
            <person name="Huang L."/>
            <person name="Peng D.H."/>
            <person name="Luo Y.B."/>
            <person name="Zou S.Q."/>
            <person name="Chen S.P."/>
            <person name="Lan S."/>
            <person name="Tsai W.C."/>
            <person name="Van de Peer Y."/>
            <person name="Liu Z.J."/>
        </authorList>
    </citation>
    <scope>NUCLEOTIDE SEQUENCE [LARGE SCALE GENOMIC DNA]</scope>
    <source>
        <strain evidence="1">Lor288</strain>
    </source>
</reference>
<dbReference type="Proteomes" id="UP001412067">
    <property type="component" value="Unassembled WGS sequence"/>
</dbReference>
<gene>
    <name evidence="1" type="ORF">KSP40_PGU013113</name>
</gene>
<sequence>MGCSSSSAHAAAAADDDYPSTAMIVATDGSLIEYSGGITVSEALVAAGQGCVLCHSDKIFFDAYPPAAPPEEKLEPGQIYFLLSSAQLRRRLNGSNAATLAMRASSALKRAAEKRGRKMRIRVAPMAGAVDLDAGRRGRNLEWRPARRCLGRW</sequence>
<comment type="caution">
    <text evidence="1">The sequence shown here is derived from an EMBL/GenBank/DDBJ whole genome shotgun (WGS) entry which is preliminary data.</text>
</comment>
<evidence type="ECO:0000313" key="1">
    <source>
        <dbReference type="EMBL" id="KAK8939897.1"/>
    </source>
</evidence>
<dbReference type="PANTHER" id="PTHR33052">
    <property type="entry name" value="DUF4228 DOMAIN PROTEIN-RELATED"/>
    <property type="match status" value="1"/>
</dbReference>
<organism evidence="1 2">
    <name type="scientific">Platanthera guangdongensis</name>
    <dbReference type="NCBI Taxonomy" id="2320717"/>
    <lineage>
        <taxon>Eukaryota</taxon>
        <taxon>Viridiplantae</taxon>
        <taxon>Streptophyta</taxon>
        <taxon>Embryophyta</taxon>
        <taxon>Tracheophyta</taxon>
        <taxon>Spermatophyta</taxon>
        <taxon>Magnoliopsida</taxon>
        <taxon>Liliopsida</taxon>
        <taxon>Asparagales</taxon>
        <taxon>Orchidaceae</taxon>
        <taxon>Orchidoideae</taxon>
        <taxon>Orchideae</taxon>
        <taxon>Orchidinae</taxon>
        <taxon>Platanthera</taxon>
    </lineage>
</organism>
<dbReference type="EMBL" id="JBBWWR010000020">
    <property type="protein sequence ID" value="KAK8939897.1"/>
    <property type="molecule type" value="Genomic_DNA"/>
</dbReference>